<dbReference type="EMBL" id="CP002689">
    <property type="protein sequence ID" value="AEE12806.1"/>
    <property type="molecule type" value="Genomic_DNA"/>
</dbReference>
<dbReference type="Proteomes" id="UP000006545">
    <property type="component" value="Chromosome"/>
</dbReference>
<organism evidence="2 3">
    <name type="scientific">Porphyromonas asaccharolytica (strain ATCC 25260 / DSM 20707 / BCRC 10618 / CCUG 7834 / JCM 6326 / LMG 13178 / VPI 4198 / B440)</name>
    <name type="common">Bacteroides asaccharolyticus</name>
    <dbReference type="NCBI Taxonomy" id="879243"/>
    <lineage>
        <taxon>Bacteria</taxon>
        <taxon>Pseudomonadati</taxon>
        <taxon>Bacteroidota</taxon>
        <taxon>Bacteroidia</taxon>
        <taxon>Bacteroidales</taxon>
        <taxon>Porphyromonadaceae</taxon>
        <taxon>Porphyromonas</taxon>
    </lineage>
</organism>
<gene>
    <name evidence="2" type="ordered locus">Poras_0863</name>
</gene>
<feature type="region of interest" description="Disordered" evidence="1">
    <location>
        <begin position="115"/>
        <end position="147"/>
    </location>
</feature>
<dbReference type="OrthoDB" id="1086590at2"/>
<accession>F4KK81</accession>
<keyword evidence="3" id="KW-1185">Reference proteome</keyword>
<name>F4KK81_PORAD</name>
<protein>
    <submittedName>
        <fullName evidence="2">Uncharacterized protein</fullName>
    </submittedName>
</protein>
<dbReference type="HOGENOM" id="CLU_1213925_0_0_10"/>
<evidence type="ECO:0000313" key="2">
    <source>
        <dbReference type="EMBL" id="AEE12806.1"/>
    </source>
</evidence>
<sequence length="228" mass="25863">MLTIRDILQQEQTNRAHIYLYRRGLFYQAFNYSAYLLYHLVYPFEVTSLRNTRINKRYYMVSFPVQLLSSSSAKAKCDALADSQVLRYTPSRSAKATLTESYDEWCLRYTPVRGKGAATTPPTSPTSPTSPTQGEGDAPKASTVNSSQELGVCSNLSELLQDLEQESEQEFLSMIAKSVSYELTLDDKASLCDWLVYCILKLPMQRLCPIAALDQLDKLQQELRQKLS</sequence>
<evidence type="ECO:0000313" key="3">
    <source>
        <dbReference type="Proteomes" id="UP000006545"/>
    </source>
</evidence>
<dbReference type="RefSeq" id="WP_013760306.1">
    <property type="nucleotide sequence ID" value="NC_015501.1"/>
</dbReference>
<reference evidence="3" key="1">
    <citation type="submission" date="2011-04" db="EMBL/GenBank/DDBJ databases">
        <title>The complete genome of Porphyromonas asaccharolytica DSM 20707.</title>
        <authorList>
            <person name="Lucas S."/>
            <person name="Han J."/>
            <person name="Lapidus A."/>
            <person name="Bruce D."/>
            <person name="Goodwin L."/>
            <person name="Pitluck S."/>
            <person name="Peters L."/>
            <person name="Kyrpides N."/>
            <person name="Mavromatis K."/>
            <person name="Ivanova N."/>
            <person name="Ovchinnikova G."/>
            <person name="Pagani I."/>
            <person name="Lu M."/>
            <person name="Detter J.C."/>
            <person name="Tapia R."/>
            <person name="Han C."/>
            <person name="Land M."/>
            <person name="Hauser L."/>
            <person name="Markowitz V."/>
            <person name="Cheng J.-F."/>
            <person name="Hugenholtz P."/>
            <person name="Woyke T."/>
            <person name="Wu D."/>
            <person name="Gronow S."/>
            <person name="Wellnitz S."/>
            <person name="Brambilla E."/>
            <person name="Klenk H.-P."/>
            <person name="Eisen J.A."/>
        </authorList>
    </citation>
    <scope>NUCLEOTIDE SEQUENCE [LARGE SCALE GENOMIC DNA]</scope>
    <source>
        <strain evidence="3">ATCC 25260 / DSM 20707 / VPI 4198</strain>
    </source>
</reference>
<dbReference type="KEGG" id="pah:Poras_0863"/>
<evidence type="ECO:0000256" key="1">
    <source>
        <dbReference type="SAM" id="MobiDB-lite"/>
    </source>
</evidence>
<dbReference type="AlphaFoldDB" id="F4KK81"/>
<proteinExistence type="predicted"/>